<dbReference type="AlphaFoldDB" id="A0A2A2I7P0"/>
<feature type="signal peptide" evidence="1">
    <location>
        <begin position="1"/>
        <end position="21"/>
    </location>
</feature>
<keyword evidence="1" id="KW-0732">Signal</keyword>
<reference evidence="3 4" key="1">
    <citation type="submission" date="2017-07" db="EMBL/GenBank/DDBJ databases">
        <title>Tamlnaduibacter salinus (Mi-7) genome sequencing.</title>
        <authorList>
            <person name="Verma A."/>
            <person name="Krishnamurthi S."/>
        </authorList>
    </citation>
    <scope>NUCLEOTIDE SEQUENCE [LARGE SCALE GENOMIC DNA]</scope>
    <source>
        <strain evidence="3 4">Mi-7</strain>
    </source>
</reference>
<dbReference type="Proteomes" id="UP000218332">
    <property type="component" value="Unassembled WGS sequence"/>
</dbReference>
<evidence type="ECO:0000259" key="2">
    <source>
        <dbReference type="Pfam" id="PF07143"/>
    </source>
</evidence>
<dbReference type="RefSeq" id="WP_095609683.1">
    <property type="nucleotide sequence ID" value="NZ_NMPM01000008.1"/>
</dbReference>
<dbReference type="SUPFAM" id="SSF159245">
    <property type="entry name" value="AttH-like"/>
    <property type="match status" value="1"/>
</dbReference>
<dbReference type="Pfam" id="PF07143">
    <property type="entry name" value="CrtC"/>
    <property type="match status" value="1"/>
</dbReference>
<sequence length="362" mass="39873">MSRWLIVVVALAVVTACGSSGSEGGFAALDASDRSSFRQPSPGDGIRLPADLGAHPAYRIEWWYLTANLEVADGTPLGLQWTQFRRGLSPLRSGAMRAAPDTWPLDSVWMAHAAVSFNGQHRFRERFARGGIGQADARAAPLAVWLDDWSLMARDDAAGWRLTIDNADWSARLTLTPQRAPVRHGDRGFSAKSTDGTGSMYFSYVDLAISGQVRIDGESHAVHGTGWFDREWSSQFLRSDQRGWDWMGLQLDNGARLMAFRLREEGGAFRSGTWIGPDDERRALKGDAIAFEVLESRDSARGEVPVTWRVRVPSEDVDLTVTAPAGSYWNTGLYPYWESPVTVSGSHRGRGYLELTGYGSSD</sequence>
<keyword evidence="4" id="KW-1185">Reference proteome</keyword>
<dbReference type="InterPro" id="IPR023374">
    <property type="entry name" value="AttH-like_dom_sf"/>
</dbReference>
<dbReference type="InterPro" id="IPR010791">
    <property type="entry name" value="AttH_dom"/>
</dbReference>
<organism evidence="3 4">
    <name type="scientific">Tamilnaduibacter salinus</name>
    <dbReference type="NCBI Taxonomy" id="1484056"/>
    <lineage>
        <taxon>Bacteria</taxon>
        <taxon>Pseudomonadati</taxon>
        <taxon>Pseudomonadota</taxon>
        <taxon>Gammaproteobacteria</taxon>
        <taxon>Pseudomonadales</taxon>
        <taxon>Marinobacteraceae</taxon>
        <taxon>Tamilnaduibacter</taxon>
    </lineage>
</organism>
<dbReference type="EMBL" id="NMPM01000008">
    <property type="protein sequence ID" value="PAV27140.1"/>
    <property type="molecule type" value="Genomic_DNA"/>
</dbReference>
<accession>A0A2A2I7P0</accession>
<dbReference type="Gene3D" id="2.40.370.10">
    <property type="entry name" value="AttH-like domain"/>
    <property type="match status" value="2"/>
</dbReference>
<dbReference type="PROSITE" id="PS51257">
    <property type="entry name" value="PROKAR_LIPOPROTEIN"/>
    <property type="match status" value="1"/>
</dbReference>
<protein>
    <submittedName>
        <fullName evidence="3">Carotenoid 1,2-hydratase</fullName>
    </submittedName>
</protein>
<feature type="domain" description="AttH" evidence="2">
    <location>
        <begin position="60"/>
        <end position="234"/>
    </location>
</feature>
<name>A0A2A2I7P0_9GAMM</name>
<feature type="chain" id="PRO_5012268462" evidence="1">
    <location>
        <begin position="22"/>
        <end position="362"/>
    </location>
</feature>
<dbReference type="PANTHER" id="PTHR38591:SF1">
    <property type="entry name" value="BLL1000 PROTEIN"/>
    <property type="match status" value="1"/>
</dbReference>
<gene>
    <name evidence="3" type="ORF">CF392_01405</name>
</gene>
<proteinExistence type="predicted"/>
<comment type="caution">
    <text evidence="3">The sequence shown here is derived from an EMBL/GenBank/DDBJ whole genome shotgun (WGS) entry which is preliminary data.</text>
</comment>
<evidence type="ECO:0000256" key="1">
    <source>
        <dbReference type="SAM" id="SignalP"/>
    </source>
</evidence>
<dbReference type="PANTHER" id="PTHR38591">
    <property type="entry name" value="HYDROLASE"/>
    <property type="match status" value="1"/>
</dbReference>
<evidence type="ECO:0000313" key="4">
    <source>
        <dbReference type="Proteomes" id="UP000218332"/>
    </source>
</evidence>
<dbReference type="Pfam" id="PF17186">
    <property type="entry name" value="Lipocalin_9"/>
    <property type="match status" value="1"/>
</dbReference>
<evidence type="ECO:0000313" key="3">
    <source>
        <dbReference type="EMBL" id="PAV27140.1"/>
    </source>
</evidence>